<evidence type="ECO:0000313" key="1">
    <source>
        <dbReference type="EMBL" id="SEK15498.1"/>
    </source>
</evidence>
<accession>A0AAQ1GPH6</accession>
<name>A0AAQ1GPH6_9BURK</name>
<dbReference type="RefSeq" id="WP_074987789.1">
    <property type="nucleotide sequence ID" value="NZ_CADFGN010000027.1"/>
</dbReference>
<organism evidence="1 2">
    <name type="scientific">Paraburkholderia tropica</name>
    <dbReference type="NCBI Taxonomy" id="92647"/>
    <lineage>
        <taxon>Bacteria</taxon>
        <taxon>Pseudomonadati</taxon>
        <taxon>Pseudomonadota</taxon>
        <taxon>Betaproteobacteria</taxon>
        <taxon>Burkholderiales</taxon>
        <taxon>Burkholderiaceae</taxon>
        <taxon>Paraburkholderia</taxon>
    </lineage>
</organism>
<proteinExistence type="predicted"/>
<protein>
    <submittedName>
        <fullName evidence="1">Uncharacterized protein</fullName>
    </submittedName>
</protein>
<evidence type="ECO:0000313" key="2">
    <source>
        <dbReference type="Proteomes" id="UP000183529"/>
    </source>
</evidence>
<reference evidence="1 2" key="1">
    <citation type="submission" date="2016-10" db="EMBL/GenBank/DDBJ databases">
        <authorList>
            <person name="Varghese N."/>
            <person name="Submissions S."/>
        </authorList>
    </citation>
    <scope>NUCLEOTIDE SEQUENCE [LARGE SCALE GENOMIC DNA]</scope>
    <source>
        <strain evidence="1 2">LMG 22274</strain>
    </source>
</reference>
<dbReference type="EMBL" id="FNZM01000041">
    <property type="protein sequence ID" value="SEK15498.1"/>
    <property type="molecule type" value="Genomic_DNA"/>
</dbReference>
<comment type="caution">
    <text evidence="1">The sequence shown here is derived from an EMBL/GenBank/DDBJ whole genome shotgun (WGS) entry which is preliminary data.</text>
</comment>
<sequence>MKIGCICGAVIVDQTDYLAYKAHLVADQDWEDFAESSQSLGEFDQSFVRHCYQCTSCGRLYVDDHERRLVSFVPETTGAQLTLRSIKGAQWKAPLIGTWTIEPIADQPKGSLFCQGADGIAEQYGTWEALEQAYFALFYRLKGLGLLRSALLRKDGTAIHLWPGENH</sequence>
<gene>
    <name evidence="1" type="ORF">SAMN05216550_1414</name>
</gene>
<dbReference type="AlphaFoldDB" id="A0AAQ1GPH6"/>
<dbReference type="Proteomes" id="UP000183529">
    <property type="component" value="Unassembled WGS sequence"/>
</dbReference>